<organism evidence="2 3">
    <name type="scientific">Telluria mixta</name>
    <dbReference type="NCBI Taxonomy" id="34071"/>
    <lineage>
        <taxon>Bacteria</taxon>
        <taxon>Pseudomonadati</taxon>
        <taxon>Pseudomonadota</taxon>
        <taxon>Betaproteobacteria</taxon>
        <taxon>Burkholderiales</taxon>
        <taxon>Oxalobacteraceae</taxon>
        <taxon>Telluria group</taxon>
        <taxon>Telluria</taxon>
    </lineage>
</organism>
<feature type="domain" description="NadR/Ttd14 AAA" evidence="1">
    <location>
        <begin position="14"/>
        <end position="173"/>
    </location>
</feature>
<dbReference type="Pfam" id="PF13521">
    <property type="entry name" value="AAA_28"/>
    <property type="match status" value="1"/>
</dbReference>
<accession>A0ABT2BTT7</accession>
<sequence length="184" mass="20923">MVEQGSTVQRVVQRVVFVGAESTGKSTLSEYLARAYDTVAVPEIGRFIWEEKQGRLGPDDYVEIAVRHRAAEDAAMARARRWLFVDTNALTTLLLGIEFHQVGDPPPAELLRCADECRARYAHTFVCADDIPYEEQDVRENEAWRGRIQQLVLKDLDARRIPYTVVHGSVEERARQVRRVLDAA</sequence>
<dbReference type="Gene3D" id="3.40.50.300">
    <property type="entry name" value="P-loop containing nucleotide triphosphate hydrolases"/>
    <property type="match status" value="1"/>
</dbReference>
<comment type="caution">
    <text evidence="2">The sequence shown here is derived from an EMBL/GenBank/DDBJ whole genome shotgun (WGS) entry which is preliminary data.</text>
</comment>
<dbReference type="InterPro" id="IPR027417">
    <property type="entry name" value="P-loop_NTPase"/>
</dbReference>
<name>A0ABT2BTT7_9BURK</name>
<dbReference type="RefSeq" id="WP_259447754.1">
    <property type="nucleotide sequence ID" value="NZ_CP119520.1"/>
</dbReference>
<dbReference type="GO" id="GO:0005524">
    <property type="term" value="F:ATP binding"/>
    <property type="evidence" value="ECO:0007669"/>
    <property type="project" value="UniProtKB-KW"/>
</dbReference>
<dbReference type="InterPro" id="IPR038727">
    <property type="entry name" value="NadR/Ttd14_AAA_dom"/>
</dbReference>
<dbReference type="SUPFAM" id="SSF52540">
    <property type="entry name" value="P-loop containing nucleoside triphosphate hydrolases"/>
    <property type="match status" value="1"/>
</dbReference>
<dbReference type="EMBL" id="JANUHC010000001">
    <property type="protein sequence ID" value="MCS0628535.1"/>
    <property type="molecule type" value="Genomic_DNA"/>
</dbReference>
<protein>
    <submittedName>
        <fullName evidence="2">ATP-binding protein</fullName>
    </submittedName>
</protein>
<keyword evidence="2" id="KW-0067">ATP-binding</keyword>
<evidence type="ECO:0000259" key="1">
    <source>
        <dbReference type="Pfam" id="PF13521"/>
    </source>
</evidence>
<reference evidence="2" key="1">
    <citation type="submission" date="2022-08" db="EMBL/GenBank/DDBJ databases">
        <title>Reclassification of Massilia species as members of the genera Telluria, Duganella, Pseudoduganella, Mokoshia gen. nov. and Zemynaea gen. nov. using orthogonal and non-orthogonal genome-based approaches.</title>
        <authorList>
            <person name="Bowman J.P."/>
        </authorList>
    </citation>
    <scope>NUCLEOTIDE SEQUENCE</scope>
    <source>
        <strain evidence="2">LMG 11547</strain>
    </source>
</reference>
<dbReference type="InterPro" id="IPR052735">
    <property type="entry name" value="NAD_biosynth-regulator"/>
</dbReference>
<evidence type="ECO:0000313" key="2">
    <source>
        <dbReference type="EMBL" id="MCS0628535.1"/>
    </source>
</evidence>
<dbReference type="Proteomes" id="UP001165263">
    <property type="component" value="Unassembled WGS sequence"/>
</dbReference>
<dbReference type="PANTHER" id="PTHR37512:SF1">
    <property type="entry name" value="NADR_TTD14 AAA DOMAIN-CONTAINING PROTEIN"/>
    <property type="match status" value="1"/>
</dbReference>
<dbReference type="PANTHER" id="PTHR37512">
    <property type="entry name" value="TRIFUNCTIONAL NAD BIOSYNTHESIS/REGULATOR PROTEIN NADR"/>
    <property type="match status" value="1"/>
</dbReference>
<proteinExistence type="predicted"/>
<evidence type="ECO:0000313" key="3">
    <source>
        <dbReference type="Proteomes" id="UP001165263"/>
    </source>
</evidence>
<gene>
    <name evidence="2" type="ORF">NX786_04200</name>
</gene>
<keyword evidence="2" id="KW-0547">Nucleotide-binding</keyword>
<keyword evidence="3" id="KW-1185">Reference proteome</keyword>